<keyword evidence="2" id="KW-1185">Reference proteome</keyword>
<sequence length="53" mass="5851">MKNNNILPKPINKRFLGSLEAGVRIILIAVFSGSLKTGEGKKNEQQVVASVRW</sequence>
<reference evidence="1 2" key="1">
    <citation type="journal article" date="2021" name="Pathogens">
        <title>Isolation and Characterization of Kingella bonacorsii sp. nov., A Novel Kingella Species Detected in a Stable Periodontitis Subject.</title>
        <authorList>
            <person name="Antezack A."/>
            <person name="Boxberger M."/>
            <person name="Rolland C."/>
            <person name="Monnet-Corti V."/>
            <person name="La Scola B."/>
        </authorList>
    </citation>
    <scope>NUCLEOTIDE SEQUENCE [LARGE SCALE GENOMIC DNA]</scope>
    <source>
        <strain evidence="1 2">Marseille-Q4569</strain>
    </source>
</reference>
<dbReference type="EMBL" id="JAEHNZ010000001">
    <property type="protein sequence ID" value="MBK0395442.1"/>
    <property type="molecule type" value="Genomic_DNA"/>
</dbReference>
<evidence type="ECO:0000313" key="2">
    <source>
        <dbReference type="Proteomes" id="UP000614058"/>
    </source>
</evidence>
<protein>
    <submittedName>
        <fullName evidence="1">Uncharacterized protein</fullName>
    </submittedName>
</protein>
<proteinExistence type="predicted"/>
<dbReference type="RefSeq" id="WP_200521528.1">
    <property type="nucleotide sequence ID" value="NZ_JAEHNZ010000001.1"/>
</dbReference>
<evidence type="ECO:0000313" key="1">
    <source>
        <dbReference type="EMBL" id="MBK0395442.1"/>
    </source>
</evidence>
<organism evidence="1 2">
    <name type="scientific">Kingella bonacorsii</name>
    <dbReference type="NCBI Taxonomy" id="2796361"/>
    <lineage>
        <taxon>Bacteria</taxon>
        <taxon>Pseudomonadati</taxon>
        <taxon>Pseudomonadota</taxon>
        <taxon>Betaproteobacteria</taxon>
        <taxon>Neisseriales</taxon>
        <taxon>Neisseriaceae</taxon>
        <taxon>Kingella</taxon>
    </lineage>
</organism>
<gene>
    <name evidence="1" type="ORF">JDW22_02275</name>
</gene>
<comment type="caution">
    <text evidence="1">The sequence shown here is derived from an EMBL/GenBank/DDBJ whole genome shotgun (WGS) entry which is preliminary data.</text>
</comment>
<dbReference type="Proteomes" id="UP000614058">
    <property type="component" value="Unassembled WGS sequence"/>
</dbReference>
<name>A0ABS1BR82_9NEIS</name>
<accession>A0ABS1BR82</accession>